<sequence>MKPEGFSFQPPLTAKPPQKNAIIILLSGPDLTDQHPSILDKNCISALYHAYTFLQAPNTKLSPENNTEFIVMMTPGQPIHCRNALLNLGARIMNVPMVTAPGNITHRYGYAYTKFQMWALEGVFEKILYIDLDLMFIDKSPLDLFARIDAFHAAAELKNNSTKETLQQGKEEGTGGSSNSTSPSRQKFYGGVEDWNYWFIGCEQGIGCINSGLLVFEPDLVAYRALIELIPTTRSAIYDQHTLQVYYQSRSEHENFPPEYNTMWLPNGHNKEHMEKAIGFHFRYFDLDGHLYQRGGSYVPQKLVAQTLASKMPGRLMDLRRIQMENFQQGRGGVLPIVPVQFAELTDRITMTELRTQYDRVGVIAYGVGGTKEALDSRQAFSKHLYQAFLESQYQPKSLLTLFKVILEDLFEKYEWVWVVYPSLILKAEGKWPVHKQLDWLTKDLNDAAVVAFRDCDNQFSKSFFVNRLAKPALENILAGYRGKSRVNDEEGRCWCCWETSEEAGNPLIRVCRGCKDPDLQWIHQKCINEYLTKLPQRGSAPKFKCSRCSDEYVVAETPEFGSIWAALQSQADPQIHLISAMMLFLALFASALATQILFDDEMMHNDRGITVSIQIEAHGPTRFKIPTWTILCGLIHCETG</sequence>
<dbReference type="InterPro" id="IPR011011">
    <property type="entry name" value="Znf_FYVE_PHD"/>
</dbReference>
<organism evidence="7 8">
    <name type="scientific">Rhizoclosmatium globosum</name>
    <dbReference type="NCBI Taxonomy" id="329046"/>
    <lineage>
        <taxon>Eukaryota</taxon>
        <taxon>Fungi</taxon>
        <taxon>Fungi incertae sedis</taxon>
        <taxon>Chytridiomycota</taxon>
        <taxon>Chytridiomycota incertae sedis</taxon>
        <taxon>Chytridiomycetes</taxon>
        <taxon>Chytridiales</taxon>
        <taxon>Chytriomycetaceae</taxon>
        <taxon>Rhizoclosmatium</taxon>
    </lineage>
</organism>
<evidence type="ECO:0000256" key="2">
    <source>
        <dbReference type="ARBA" id="ARBA00022771"/>
    </source>
</evidence>
<accession>A0A1Y2B267</accession>
<dbReference type="EMBL" id="MCGO01000091">
    <property type="protein sequence ID" value="ORY28912.1"/>
    <property type="molecule type" value="Genomic_DNA"/>
</dbReference>
<evidence type="ECO:0000256" key="3">
    <source>
        <dbReference type="ARBA" id="ARBA00022833"/>
    </source>
</evidence>
<feature type="transmembrane region" description="Helical" evidence="5">
    <location>
        <begin position="578"/>
        <end position="599"/>
    </location>
</feature>
<evidence type="ECO:0000256" key="4">
    <source>
        <dbReference type="SAM" id="MobiDB-lite"/>
    </source>
</evidence>
<dbReference type="PROSITE" id="PS51292">
    <property type="entry name" value="ZF_RING_CH"/>
    <property type="match status" value="1"/>
</dbReference>
<keyword evidence="5" id="KW-1133">Transmembrane helix</keyword>
<feature type="domain" description="RING-CH-type" evidence="6">
    <location>
        <begin position="486"/>
        <end position="556"/>
    </location>
</feature>
<dbReference type="InterPro" id="IPR013083">
    <property type="entry name" value="Znf_RING/FYVE/PHD"/>
</dbReference>
<evidence type="ECO:0000256" key="5">
    <source>
        <dbReference type="SAM" id="Phobius"/>
    </source>
</evidence>
<keyword evidence="8" id="KW-1185">Reference proteome</keyword>
<dbReference type="AlphaFoldDB" id="A0A1Y2B267"/>
<evidence type="ECO:0000313" key="7">
    <source>
        <dbReference type="EMBL" id="ORY28912.1"/>
    </source>
</evidence>
<evidence type="ECO:0000259" key="6">
    <source>
        <dbReference type="PROSITE" id="PS51292"/>
    </source>
</evidence>
<dbReference type="GO" id="GO:0008270">
    <property type="term" value="F:zinc ion binding"/>
    <property type="evidence" value="ECO:0007669"/>
    <property type="project" value="UniProtKB-KW"/>
</dbReference>
<dbReference type="InterPro" id="IPR011016">
    <property type="entry name" value="Znf_RING-CH"/>
</dbReference>
<dbReference type="InterPro" id="IPR050587">
    <property type="entry name" value="GNT1/Glycosyltrans_8"/>
</dbReference>
<gene>
    <name evidence="7" type="ORF">BCR33DRAFT_745471</name>
</gene>
<keyword evidence="5" id="KW-0812">Transmembrane</keyword>
<keyword evidence="1" id="KW-0479">Metal-binding</keyword>
<evidence type="ECO:0000313" key="8">
    <source>
        <dbReference type="Proteomes" id="UP000193642"/>
    </source>
</evidence>
<dbReference type="SUPFAM" id="SSF57903">
    <property type="entry name" value="FYVE/PHD zinc finger"/>
    <property type="match status" value="1"/>
</dbReference>
<dbReference type="PANTHER" id="PTHR11183">
    <property type="entry name" value="GLYCOGENIN SUBFAMILY MEMBER"/>
    <property type="match status" value="1"/>
</dbReference>
<keyword evidence="5" id="KW-0472">Membrane</keyword>
<reference evidence="7 8" key="1">
    <citation type="submission" date="2016-07" db="EMBL/GenBank/DDBJ databases">
        <title>Pervasive Adenine N6-methylation of Active Genes in Fungi.</title>
        <authorList>
            <consortium name="DOE Joint Genome Institute"/>
            <person name="Mondo S.J."/>
            <person name="Dannebaum R.O."/>
            <person name="Kuo R.C."/>
            <person name="Labutti K."/>
            <person name="Haridas S."/>
            <person name="Kuo A."/>
            <person name="Salamov A."/>
            <person name="Ahrendt S.R."/>
            <person name="Lipzen A."/>
            <person name="Sullivan W."/>
            <person name="Andreopoulos W.B."/>
            <person name="Clum A."/>
            <person name="Lindquist E."/>
            <person name="Daum C."/>
            <person name="Ramamoorthy G.K."/>
            <person name="Gryganskyi A."/>
            <person name="Culley D."/>
            <person name="Magnuson J.K."/>
            <person name="James T.Y."/>
            <person name="O'Malley M.A."/>
            <person name="Stajich J.E."/>
            <person name="Spatafora J.W."/>
            <person name="Visel A."/>
            <person name="Grigoriev I.V."/>
        </authorList>
    </citation>
    <scope>NUCLEOTIDE SEQUENCE [LARGE SCALE GENOMIC DNA]</scope>
    <source>
        <strain evidence="7 8">JEL800</strain>
    </source>
</reference>
<keyword evidence="3" id="KW-0862">Zinc</keyword>
<dbReference type="OrthoDB" id="10395469at2759"/>
<protein>
    <recommendedName>
        <fullName evidence="6">RING-CH-type domain-containing protein</fullName>
    </recommendedName>
</protein>
<feature type="region of interest" description="Disordered" evidence="4">
    <location>
        <begin position="162"/>
        <end position="185"/>
    </location>
</feature>
<dbReference type="InterPro" id="IPR029044">
    <property type="entry name" value="Nucleotide-diphossugar_trans"/>
</dbReference>
<comment type="caution">
    <text evidence="7">The sequence shown here is derived from an EMBL/GenBank/DDBJ whole genome shotgun (WGS) entry which is preliminary data.</text>
</comment>
<keyword evidence="2" id="KW-0863">Zinc-finger</keyword>
<proteinExistence type="predicted"/>
<dbReference type="Gene3D" id="3.90.550.10">
    <property type="entry name" value="Spore Coat Polysaccharide Biosynthesis Protein SpsA, Chain A"/>
    <property type="match status" value="1"/>
</dbReference>
<dbReference type="SUPFAM" id="SSF53448">
    <property type="entry name" value="Nucleotide-diphospho-sugar transferases"/>
    <property type="match status" value="1"/>
</dbReference>
<dbReference type="Proteomes" id="UP000193642">
    <property type="component" value="Unassembled WGS sequence"/>
</dbReference>
<name>A0A1Y2B267_9FUNG</name>
<dbReference type="Gene3D" id="3.30.40.10">
    <property type="entry name" value="Zinc/RING finger domain, C3HC4 (zinc finger)"/>
    <property type="match status" value="1"/>
</dbReference>
<evidence type="ECO:0000256" key="1">
    <source>
        <dbReference type="ARBA" id="ARBA00022723"/>
    </source>
</evidence>